<proteinExistence type="predicted"/>
<dbReference type="EMBL" id="CP029145">
    <property type="protein sequence ID" value="AWM34726.1"/>
    <property type="molecule type" value="Genomic_DNA"/>
</dbReference>
<dbReference type="AlphaFoldDB" id="A0A2Z3GTI6"/>
<sequence>MGSVFQTYLQLGFLHICNPRATDHLTFLLALCAPYVLADWRRVLALVTSFTVGHSFTLVLATLRLVTFPPAIIEALIPVTIMATAAFNLARAGRAGGPATPRRGPASLLWTAPNALAAAFGLIHGLGFSNYLRELLGQQSRPVLELLAFNVGVELGQVLIVSVILALGALLLRGFGVAQRDWVLAVNGAALGVAALLLLQQKYA</sequence>
<dbReference type="Proteomes" id="UP000245999">
    <property type="component" value="Chromosome"/>
</dbReference>
<feature type="transmembrane region" description="Helical" evidence="1">
    <location>
        <begin position="144"/>
        <end position="170"/>
    </location>
</feature>
<dbReference type="OrthoDB" id="9808870at2"/>
<name>A0A2Z3GTI6_9BACT</name>
<feature type="transmembrane region" description="Helical" evidence="1">
    <location>
        <begin position="43"/>
        <end position="63"/>
    </location>
</feature>
<feature type="transmembrane region" description="Helical" evidence="1">
    <location>
        <begin position="110"/>
        <end position="132"/>
    </location>
</feature>
<dbReference type="KEGG" id="hnv:DDQ68_19270"/>
<dbReference type="Pfam" id="PF13795">
    <property type="entry name" value="HupE_UreJ_2"/>
    <property type="match status" value="1"/>
</dbReference>
<evidence type="ECO:0000313" key="2">
    <source>
        <dbReference type="EMBL" id="AWM34726.1"/>
    </source>
</evidence>
<feature type="transmembrane region" description="Helical" evidence="1">
    <location>
        <begin position="182"/>
        <end position="199"/>
    </location>
</feature>
<evidence type="ECO:0000256" key="1">
    <source>
        <dbReference type="SAM" id="Phobius"/>
    </source>
</evidence>
<dbReference type="RefSeq" id="WP_109657755.1">
    <property type="nucleotide sequence ID" value="NZ_CP029145.1"/>
</dbReference>
<reference evidence="3" key="1">
    <citation type="submission" date="2018-04" db="EMBL/GenBank/DDBJ databases">
        <title>Complete genome of Antarctic heterotrophic bacterium Hymenobacter nivis.</title>
        <authorList>
            <person name="Terashima M."/>
        </authorList>
    </citation>
    <scope>NUCLEOTIDE SEQUENCE [LARGE SCALE GENOMIC DNA]</scope>
    <source>
        <strain evidence="3">NBRC 111535</strain>
    </source>
</reference>
<dbReference type="InterPro" id="IPR032809">
    <property type="entry name" value="Put_HupE_UreJ"/>
</dbReference>
<keyword evidence="3" id="KW-1185">Reference proteome</keyword>
<keyword evidence="1" id="KW-1133">Transmembrane helix</keyword>
<accession>A0A2Z3GTI6</accession>
<evidence type="ECO:0000313" key="3">
    <source>
        <dbReference type="Proteomes" id="UP000245999"/>
    </source>
</evidence>
<gene>
    <name evidence="2" type="ORF">DDQ68_19270</name>
</gene>
<protein>
    <submittedName>
        <fullName evidence="2">HupE / UreJ protein</fullName>
    </submittedName>
</protein>
<keyword evidence="1" id="KW-0812">Transmembrane</keyword>
<keyword evidence="1" id="KW-0472">Membrane</keyword>
<feature type="transmembrane region" description="Helical" evidence="1">
    <location>
        <begin position="70"/>
        <end position="90"/>
    </location>
</feature>
<feature type="transmembrane region" description="Helical" evidence="1">
    <location>
        <begin position="21"/>
        <end position="37"/>
    </location>
</feature>
<organism evidence="2 3">
    <name type="scientific">Hymenobacter nivis</name>
    <dbReference type="NCBI Taxonomy" id="1850093"/>
    <lineage>
        <taxon>Bacteria</taxon>
        <taxon>Pseudomonadati</taxon>
        <taxon>Bacteroidota</taxon>
        <taxon>Cytophagia</taxon>
        <taxon>Cytophagales</taxon>
        <taxon>Hymenobacteraceae</taxon>
        <taxon>Hymenobacter</taxon>
    </lineage>
</organism>